<name>A0A7R9CUU4_TIMPO</name>
<organism evidence="7">
    <name type="scientific">Timema poppense</name>
    <name type="common">Walking stick</name>
    <dbReference type="NCBI Taxonomy" id="170557"/>
    <lineage>
        <taxon>Eukaryota</taxon>
        <taxon>Metazoa</taxon>
        <taxon>Ecdysozoa</taxon>
        <taxon>Arthropoda</taxon>
        <taxon>Hexapoda</taxon>
        <taxon>Insecta</taxon>
        <taxon>Pterygota</taxon>
        <taxon>Neoptera</taxon>
        <taxon>Polyneoptera</taxon>
        <taxon>Phasmatodea</taxon>
        <taxon>Timematodea</taxon>
        <taxon>Timematoidea</taxon>
        <taxon>Timematidae</taxon>
        <taxon>Timema</taxon>
    </lineage>
</organism>
<keyword evidence="4" id="KW-0812">Transmembrane</keyword>
<evidence type="ECO:0000256" key="1">
    <source>
        <dbReference type="ARBA" id="ARBA00023157"/>
    </source>
</evidence>
<dbReference type="Pfam" id="PF17791">
    <property type="entry name" value="MG3"/>
    <property type="match status" value="1"/>
</dbReference>
<proteinExistence type="predicted"/>
<dbReference type="InterPro" id="IPR036055">
    <property type="entry name" value="LDL_receptor-like_sf"/>
</dbReference>
<feature type="disulfide bond" evidence="2">
    <location>
        <begin position="963"/>
        <end position="978"/>
    </location>
</feature>
<dbReference type="EMBL" id="OD001452">
    <property type="protein sequence ID" value="CAD7401938.1"/>
    <property type="molecule type" value="Genomic_DNA"/>
</dbReference>
<dbReference type="SUPFAM" id="SSF49410">
    <property type="entry name" value="Alpha-macroglobulin receptor domain"/>
    <property type="match status" value="1"/>
</dbReference>
<sequence>MVAGGGSRARSLNQPLLSLPEGKTVTVEGLPSKQWEQTARASFNAIYHQGLPYVYLAPSATRTGLCNCDYNGSTTIFSFARKVAVRVEVRSVSSIKEVISPGWQLCGKTGTIPGPASVPANEAGTGGSLSNGRLPMKLLNYRGRPLGDVKTGEISRYGLLFSLRRAVQKRSDDQQNHFHETRLERALLWLLFMALLFVPLLNLLERSSVRRCRRRNGSHRSPSTLNSAKKHDFHPPPPKTDIGRKPYFVGYPPPPPYLRVVRLQGDAWRMKGSEGQPAELRIMGCMGAVVALLLLIVDDTTAQQTPSDLDNPWTQNNNDWNRGPNQWDPTHSVIITEATYFVVASRMVRPGQVYKVSALILRTPQPLVVRASIQRDGVELSQAKTQKIREGNRETLSLRIPSTSVPGVYKLRVEGTYDDESLGGSAFVNESIITFSQRSMTIFVQTDKPVYMQGQTVRFRAIPISTELRAFDNAVDVYMRDPFNRIMRRWLSRQSNFGSVSLSYQLSDQPVFGEWVIQVIAQGQVEETRFLVEEYYQTRFEVNVTMPAFFFNTDQYIHGKIMANYTSGAPVHGNLTLRATIRPLIAQSSYRGVGDRRIVEKYFNFFNGVYEFRYPIAELEQFVPSLEGMEVKVTATVGDRFLDEIVEGYSMARIFNSSIKVAFLGGSPQVFKPSMPFYVYLAMSYHDGSPLSRERLRLGAMEVRSEIVTKSGGRRNLDTRGLPMSTQRDGVWEMKVDLRTQLEWNQIIFACSSNENDQQPTFEDIVRMDDDVLVSEELTDDDIISEFLEIEQEEEEEEGWYDENARSKDLLNDIQSMKISASFLDARGERVGADLLLLSHFSPMNHHIKVSTSTRDAKFTVFINNRKARTGEKVEVAIYGEPGAYVGLAGLDRAFYTMQAQSQLSYDKVIMKMSTFDEDTNGTYMGLIVFSDVPVTRRPELCNITSGLGECLNGRCYRIEKKCDGQFDCEDGTDESGCMPTNFTILNVFRQFRFNRIQRLYENVWLWKDINIGPHGRYIFEVPVPERPTHWMVSAISMSPSKGFGMLQKAIEYVGVLPFFMNVEMPTVSRQGEQIGIRCTVFNYMTSDIEAIVVLAGSRDYKFVHVEMNGIVRSYNPRTSFGEHQFFIFIKAQDAATVHVPIVPTKLGDIFVTVQASTLIGKDIITRKLHVEADGLPQYRHQSVLLDLSNRAYVFQYMHVNITETPIIPYDEDRYYIYGSNKATVSIVGDVVGPIFPTMPVNATSLLSLPMDCAEQTMFSFATNLYTVLYMRLVNQRNSSQEKQAFYYMNIGYQRSLSYFNPDGSFSLFRSDWNQSASSVWLTSFCVQTLQQASFYEWENFIYIDPDVIANAVKWLLRHQTPDGSFYEVTWLPDRKMNDSLLWSNDYIRFRNISLTAHVLITLASVRDLTGGLGSQVALAEAKAVRWLERNIKLLSERGEPFEVAIVAYALLQAKAATAETAFGILARHARSEGGLTYWGKEAVPAPPYKMENQKPFMLPRLPYKYDSSNIEATAYALLTYVARQEVLTDPIVKWLNAQRLTDGGWASTQDTAMAMQALIQYTQRARIRDVSSLSVTVEATALAGKTKTLYVNDKNRALLQTLEIPEAWGTVKVQAKGAGYAILQMTVQYNVDIVKFQTQPPIRSFDLRTRADFHGRNQSHITYISCQRWTNVEESVRSGMAVLDVTIPTGYIIQQQDLDAYTLSRRVHNLRRARFQGRKVLFYFDYLDITETCINFTIERWFPVANMSRYLPIRVYDYYAPERFNETIHDSIQTYLLNICEVCGSSQCPYCPIYNLAITVPVPITILTVAAVVLLLRHWRSTYL</sequence>
<dbReference type="SMART" id="SM01360">
    <property type="entry name" value="A2M"/>
    <property type="match status" value="1"/>
</dbReference>
<dbReference type="Gene3D" id="2.60.40.1940">
    <property type="match status" value="1"/>
</dbReference>
<dbReference type="GO" id="GO:0004866">
    <property type="term" value="F:endopeptidase inhibitor activity"/>
    <property type="evidence" value="ECO:0007669"/>
    <property type="project" value="InterPro"/>
</dbReference>
<accession>A0A7R9CUU4</accession>
<feature type="transmembrane region" description="Helical" evidence="4">
    <location>
        <begin position="1794"/>
        <end position="1817"/>
    </location>
</feature>
<dbReference type="Gene3D" id="2.60.40.1930">
    <property type="match status" value="1"/>
</dbReference>
<dbReference type="InterPro" id="IPR002172">
    <property type="entry name" value="LDrepeatLR_classA_rpt"/>
</dbReference>
<protein>
    <recommendedName>
        <fullName evidence="8">CD109 antigen</fullName>
    </recommendedName>
</protein>
<dbReference type="Gene3D" id="2.20.130.20">
    <property type="match status" value="1"/>
</dbReference>
<reference evidence="7" key="1">
    <citation type="submission" date="2020-11" db="EMBL/GenBank/DDBJ databases">
        <authorList>
            <person name="Tran Van P."/>
        </authorList>
    </citation>
    <scope>NUCLEOTIDE SEQUENCE</scope>
</reference>
<dbReference type="PANTHER" id="PTHR11412:SF172">
    <property type="entry name" value="LD23292P"/>
    <property type="match status" value="1"/>
</dbReference>
<comment type="caution">
    <text evidence="2">Lacks conserved residue(s) required for the propagation of feature annotation.</text>
</comment>
<evidence type="ECO:0000256" key="3">
    <source>
        <dbReference type="SAM" id="MobiDB-lite"/>
    </source>
</evidence>
<feature type="domain" description="Alpha-macroglobulin receptor-binding" evidence="6">
    <location>
        <begin position="1679"/>
        <end position="1770"/>
    </location>
</feature>
<dbReference type="InterPro" id="IPR008930">
    <property type="entry name" value="Terpenoid_cyclase/PrenylTrfase"/>
</dbReference>
<dbReference type="InterPro" id="IPR011626">
    <property type="entry name" value="Alpha-macroglobulin_TED"/>
</dbReference>
<feature type="transmembrane region" description="Helical" evidence="4">
    <location>
        <begin position="278"/>
        <end position="297"/>
    </location>
</feature>
<dbReference type="InterPro" id="IPR002890">
    <property type="entry name" value="MG2"/>
</dbReference>
<feature type="domain" description="Alpha-2-macroglobulin" evidence="5">
    <location>
        <begin position="1004"/>
        <end position="1095"/>
    </location>
</feature>
<dbReference type="InterPro" id="IPR013783">
    <property type="entry name" value="Ig-like_fold"/>
</dbReference>
<dbReference type="InterPro" id="IPR050473">
    <property type="entry name" value="A2M/Complement_sys"/>
</dbReference>
<dbReference type="CDD" id="cd00112">
    <property type="entry name" value="LDLa"/>
    <property type="match status" value="1"/>
</dbReference>
<dbReference type="SUPFAM" id="SSF48239">
    <property type="entry name" value="Terpenoid cyclases/Protein prenyltransferases"/>
    <property type="match status" value="1"/>
</dbReference>
<dbReference type="Gene3D" id="1.50.10.20">
    <property type="match status" value="1"/>
</dbReference>
<dbReference type="SMART" id="SM01419">
    <property type="entry name" value="Thiol-ester_cl"/>
    <property type="match status" value="1"/>
</dbReference>
<evidence type="ECO:0008006" key="8">
    <source>
        <dbReference type="Google" id="ProtNLM"/>
    </source>
</evidence>
<dbReference type="SUPFAM" id="SSF57424">
    <property type="entry name" value="LDL receptor-like module"/>
    <property type="match status" value="1"/>
</dbReference>
<keyword evidence="1 2" id="KW-1015">Disulfide bond</keyword>
<keyword evidence="4" id="KW-1133">Transmembrane helix</keyword>
<dbReference type="Gene3D" id="4.10.400.10">
    <property type="entry name" value="Low-density Lipoprotein Receptor"/>
    <property type="match status" value="1"/>
</dbReference>
<evidence type="ECO:0000259" key="5">
    <source>
        <dbReference type="SMART" id="SM01360"/>
    </source>
</evidence>
<dbReference type="InterPro" id="IPR041555">
    <property type="entry name" value="MG3"/>
</dbReference>
<dbReference type="InterPro" id="IPR047565">
    <property type="entry name" value="Alpha-macroglob_thiol-ester_cl"/>
</dbReference>
<dbReference type="Pfam" id="PF07678">
    <property type="entry name" value="TED_complement"/>
    <property type="match status" value="1"/>
</dbReference>
<gene>
    <name evidence="7" type="ORF">TPSB3V08_LOCUS3343</name>
</gene>
<dbReference type="InterPro" id="IPR001599">
    <property type="entry name" value="Macroglobln_a2"/>
</dbReference>
<evidence type="ECO:0000256" key="2">
    <source>
        <dbReference type="PROSITE-ProRule" id="PRU00124"/>
    </source>
</evidence>
<dbReference type="SMART" id="SM00192">
    <property type="entry name" value="LDLa"/>
    <property type="match status" value="1"/>
</dbReference>
<evidence type="ECO:0000259" key="6">
    <source>
        <dbReference type="SMART" id="SM01361"/>
    </source>
</evidence>
<dbReference type="Gene3D" id="2.60.40.2950">
    <property type="match status" value="1"/>
</dbReference>
<feature type="disulfide bond" evidence="2">
    <location>
        <begin position="951"/>
        <end position="969"/>
    </location>
</feature>
<keyword evidence="4" id="KW-0472">Membrane</keyword>
<dbReference type="Pfam" id="PF07677">
    <property type="entry name" value="A2M_recep"/>
    <property type="match status" value="1"/>
</dbReference>
<evidence type="ECO:0000313" key="7">
    <source>
        <dbReference type="EMBL" id="CAD7401938.1"/>
    </source>
</evidence>
<dbReference type="SMART" id="SM01361">
    <property type="entry name" value="A2M_recep"/>
    <property type="match status" value="1"/>
</dbReference>
<dbReference type="Pfam" id="PF01835">
    <property type="entry name" value="MG2"/>
    <property type="match status" value="1"/>
</dbReference>
<feature type="region of interest" description="Disordered" evidence="3">
    <location>
        <begin position="211"/>
        <end position="244"/>
    </location>
</feature>
<feature type="transmembrane region" description="Helical" evidence="4">
    <location>
        <begin position="186"/>
        <end position="204"/>
    </location>
</feature>
<dbReference type="PROSITE" id="PS50068">
    <property type="entry name" value="LDLRA_2"/>
    <property type="match status" value="1"/>
</dbReference>
<dbReference type="InterPro" id="IPR009048">
    <property type="entry name" value="A-macroglobulin_rcpt-bd"/>
</dbReference>
<dbReference type="Gene3D" id="2.60.40.10">
    <property type="entry name" value="Immunoglobulins"/>
    <property type="match status" value="2"/>
</dbReference>
<evidence type="ECO:0000256" key="4">
    <source>
        <dbReference type="SAM" id="Phobius"/>
    </source>
</evidence>
<dbReference type="GO" id="GO:0005615">
    <property type="term" value="C:extracellular space"/>
    <property type="evidence" value="ECO:0007669"/>
    <property type="project" value="InterPro"/>
</dbReference>
<dbReference type="Gene3D" id="2.60.40.690">
    <property type="entry name" value="Alpha-macroglobulin, receptor-binding domain"/>
    <property type="match status" value="1"/>
</dbReference>
<dbReference type="InterPro" id="IPR036595">
    <property type="entry name" value="A-macroglobulin_rcpt-bd_sf"/>
</dbReference>
<dbReference type="PANTHER" id="PTHR11412">
    <property type="entry name" value="MACROGLOBULIN / COMPLEMENT"/>
    <property type="match status" value="1"/>
</dbReference>
<dbReference type="Pfam" id="PF00207">
    <property type="entry name" value="A2M"/>
    <property type="match status" value="1"/>
</dbReference>